<protein>
    <submittedName>
        <fullName evidence="1">18874_t:CDS:1</fullName>
    </submittedName>
</protein>
<sequence>MVRLLHRIACVKIAISQKLASKPALDSYEKRFLARFYTFAIAL</sequence>
<accession>A0ABN7W421</accession>
<feature type="non-terminal residue" evidence="1">
    <location>
        <position position="43"/>
    </location>
</feature>
<name>A0ABN7W421_GIGMA</name>
<organism evidence="1 2">
    <name type="scientific">Gigaspora margarita</name>
    <dbReference type="NCBI Taxonomy" id="4874"/>
    <lineage>
        <taxon>Eukaryota</taxon>
        <taxon>Fungi</taxon>
        <taxon>Fungi incertae sedis</taxon>
        <taxon>Mucoromycota</taxon>
        <taxon>Glomeromycotina</taxon>
        <taxon>Glomeromycetes</taxon>
        <taxon>Diversisporales</taxon>
        <taxon>Gigasporaceae</taxon>
        <taxon>Gigaspora</taxon>
    </lineage>
</organism>
<reference evidence="1 2" key="1">
    <citation type="submission" date="2021-06" db="EMBL/GenBank/DDBJ databases">
        <authorList>
            <person name="Kallberg Y."/>
            <person name="Tangrot J."/>
            <person name="Rosling A."/>
        </authorList>
    </citation>
    <scope>NUCLEOTIDE SEQUENCE [LARGE SCALE GENOMIC DNA]</scope>
    <source>
        <strain evidence="1 2">120-4 pot B 10/14</strain>
    </source>
</reference>
<comment type="caution">
    <text evidence="1">The sequence shown here is derived from an EMBL/GenBank/DDBJ whole genome shotgun (WGS) entry which is preliminary data.</text>
</comment>
<gene>
    <name evidence="1" type="ORF">GMARGA_LOCUS26186</name>
</gene>
<evidence type="ECO:0000313" key="1">
    <source>
        <dbReference type="EMBL" id="CAG8815032.1"/>
    </source>
</evidence>
<dbReference type="Proteomes" id="UP000789901">
    <property type="component" value="Unassembled WGS sequence"/>
</dbReference>
<proteinExistence type="predicted"/>
<dbReference type="EMBL" id="CAJVQB010030080">
    <property type="protein sequence ID" value="CAG8815032.1"/>
    <property type="molecule type" value="Genomic_DNA"/>
</dbReference>
<keyword evidence="2" id="KW-1185">Reference proteome</keyword>
<evidence type="ECO:0000313" key="2">
    <source>
        <dbReference type="Proteomes" id="UP000789901"/>
    </source>
</evidence>